<dbReference type="EMBL" id="CM047592">
    <property type="protein sequence ID" value="KAI9917370.1"/>
    <property type="molecule type" value="Genomic_DNA"/>
</dbReference>
<comment type="caution">
    <text evidence="1">The sequence shown here is derived from an EMBL/GenBank/DDBJ whole genome shotgun (WGS) entry which is preliminary data.</text>
</comment>
<name>A0ACC0WFD7_9STRA</name>
<keyword evidence="2" id="KW-1185">Reference proteome</keyword>
<dbReference type="Proteomes" id="UP001163321">
    <property type="component" value="Chromosome 13"/>
</dbReference>
<protein>
    <submittedName>
        <fullName evidence="1">Uncharacterized protein</fullName>
    </submittedName>
</protein>
<organism evidence="1 2">
    <name type="scientific">Peronosclerospora sorghi</name>
    <dbReference type="NCBI Taxonomy" id="230839"/>
    <lineage>
        <taxon>Eukaryota</taxon>
        <taxon>Sar</taxon>
        <taxon>Stramenopiles</taxon>
        <taxon>Oomycota</taxon>
        <taxon>Peronosporomycetes</taxon>
        <taxon>Peronosporales</taxon>
        <taxon>Peronosporaceae</taxon>
        <taxon>Peronosclerospora</taxon>
    </lineage>
</organism>
<gene>
    <name evidence="1" type="ORF">PsorP6_012642</name>
</gene>
<accession>A0ACC0WFD7</accession>
<evidence type="ECO:0000313" key="1">
    <source>
        <dbReference type="EMBL" id="KAI9917370.1"/>
    </source>
</evidence>
<proteinExistence type="predicted"/>
<evidence type="ECO:0000313" key="2">
    <source>
        <dbReference type="Proteomes" id="UP001163321"/>
    </source>
</evidence>
<reference evidence="1 2" key="1">
    <citation type="journal article" date="2022" name="bioRxiv">
        <title>The genome of the oomycete Peronosclerospora sorghi, a cosmopolitan pathogen of maize and sorghum, is inflated with dispersed pseudogenes.</title>
        <authorList>
            <person name="Fletcher K."/>
            <person name="Martin F."/>
            <person name="Isakeit T."/>
            <person name="Cavanaugh K."/>
            <person name="Magill C."/>
            <person name="Michelmore R."/>
        </authorList>
    </citation>
    <scope>NUCLEOTIDE SEQUENCE [LARGE SCALE GENOMIC DNA]</scope>
    <source>
        <strain evidence="1">P6</strain>
    </source>
</reference>
<sequence>MSSTKYGLRYQVSAWHQEENVTEHKKSNNTLGSIGMILQQDIIAISSDPSSGHTEALHSVTKTRDS</sequence>